<evidence type="ECO:0000313" key="8">
    <source>
        <dbReference type="Proteomes" id="UP000680348"/>
    </source>
</evidence>
<dbReference type="InterPro" id="IPR002104">
    <property type="entry name" value="Integrase_catalytic"/>
</dbReference>
<dbReference type="InterPro" id="IPR050090">
    <property type="entry name" value="Tyrosine_recombinase_XerCD"/>
</dbReference>
<dbReference type="GO" id="GO:0015074">
    <property type="term" value="P:DNA integration"/>
    <property type="evidence" value="ECO:0007669"/>
    <property type="project" value="UniProtKB-KW"/>
</dbReference>
<protein>
    <submittedName>
        <fullName evidence="7">Site-specific integrase</fullName>
    </submittedName>
</protein>
<feature type="domain" description="Tyr recombinase" evidence="6">
    <location>
        <begin position="346"/>
        <end position="559"/>
    </location>
</feature>
<dbReference type="Proteomes" id="UP000680348">
    <property type="component" value="Unassembled WGS sequence"/>
</dbReference>
<dbReference type="InterPro" id="IPR046668">
    <property type="entry name" value="DUF6538"/>
</dbReference>
<dbReference type="InterPro" id="IPR011010">
    <property type="entry name" value="DNA_brk_join_enz"/>
</dbReference>
<keyword evidence="3" id="KW-0238">DNA-binding</keyword>
<dbReference type="GO" id="GO:0006310">
    <property type="term" value="P:DNA recombination"/>
    <property type="evidence" value="ECO:0007669"/>
    <property type="project" value="UniProtKB-KW"/>
</dbReference>
<evidence type="ECO:0000256" key="3">
    <source>
        <dbReference type="ARBA" id="ARBA00023125"/>
    </source>
</evidence>
<dbReference type="CDD" id="cd01184">
    <property type="entry name" value="INT_C_like_1"/>
    <property type="match status" value="1"/>
</dbReference>
<reference evidence="7" key="1">
    <citation type="submission" date="2021-04" db="EMBL/GenBank/DDBJ databases">
        <title>Pseudaminobacter soli sp. nov., isolated from paddy soil contaminated by heavy metals.</title>
        <authorList>
            <person name="Zhang K."/>
        </authorList>
    </citation>
    <scope>NUCLEOTIDE SEQUENCE</scope>
    <source>
        <strain evidence="7">19-2017</strain>
    </source>
</reference>
<keyword evidence="8" id="KW-1185">Reference proteome</keyword>
<dbReference type="InterPro" id="IPR013762">
    <property type="entry name" value="Integrase-like_cat_sf"/>
</dbReference>
<accession>A0A942E2X5</accession>
<name>A0A942E2X5_9HYPH</name>
<proteinExistence type="inferred from homology"/>
<organism evidence="7 8">
    <name type="scientific">Pseudaminobacter soli</name>
    <name type="common">ex Zhang et al. 2022</name>
    <dbReference type="NCBI Taxonomy" id="2831468"/>
    <lineage>
        <taxon>Bacteria</taxon>
        <taxon>Pseudomonadati</taxon>
        <taxon>Pseudomonadota</taxon>
        <taxon>Alphaproteobacteria</taxon>
        <taxon>Hyphomicrobiales</taxon>
        <taxon>Phyllobacteriaceae</taxon>
        <taxon>Pseudaminobacter</taxon>
    </lineage>
</organism>
<dbReference type="PANTHER" id="PTHR30349">
    <property type="entry name" value="PHAGE INTEGRASE-RELATED"/>
    <property type="match status" value="1"/>
</dbReference>
<sequence>MPDRHHLHNRNGVWYYRRRVPDTLIKSFGKSLIQHSLNTTSLQDAKRLRNALDIQYDLEFEALRTSSQTLSDSASDPSANTPARLSIDEVRRRVAAYVDEQVQKFDQRYLNDPAGSLGELREIRSDKQAQLQDLSDPEHPDQHLWVHQAYSRVFPEGHSFDGITETGVAEMIRRSLVSIISRELAILRDDFGTSSGPATSPSKLRTEVTFGRLASEYVENVRETAKLNRRRPQWAEKVAAQAKLLVEVIGADTPIQAVDYDAGRKLQRVLARLPAHREKRYPGEPYERAIELAAKDNRHVLTPTSQAAYLDDFRNIMQLALKKQLIASNPAEDLRPLTRDPRSPADKRRPFTPDQIRQFFSSSFYARWHPESKEPYLAKDRDWRFWLPLLMALTGMRPGEICQMQAGDIRRSSTGVWYAYVEPTDDDAFGPVKKIKTSHSRRSFPIHPQLIEVGFLDFVEGRRKDGDKALLFAGLKPSRRGYYSDYPCRRFRETFLKQGLELEPGQTLYSFRHSFRDALRRIDAPSDVLSALGGWSEGTKVSDGYGDPKDADYLAKFVAKIHYPGLKLGFRYSQPAPTLA</sequence>
<dbReference type="Gene3D" id="1.10.150.130">
    <property type="match status" value="1"/>
</dbReference>
<dbReference type="SUPFAM" id="SSF56349">
    <property type="entry name" value="DNA breaking-rejoining enzymes"/>
    <property type="match status" value="1"/>
</dbReference>
<keyword evidence="4" id="KW-0233">DNA recombination</keyword>
<comment type="similarity">
    <text evidence="1">Belongs to the 'phage' integrase family.</text>
</comment>
<evidence type="ECO:0000256" key="4">
    <source>
        <dbReference type="ARBA" id="ARBA00023172"/>
    </source>
</evidence>
<evidence type="ECO:0000259" key="6">
    <source>
        <dbReference type="PROSITE" id="PS51898"/>
    </source>
</evidence>
<dbReference type="EMBL" id="JAGWCR010000008">
    <property type="protein sequence ID" value="MBS3650036.1"/>
    <property type="molecule type" value="Genomic_DNA"/>
</dbReference>
<evidence type="ECO:0000313" key="7">
    <source>
        <dbReference type="EMBL" id="MBS3650036.1"/>
    </source>
</evidence>
<dbReference type="InterPro" id="IPR010998">
    <property type="entry name" value="Integrase_recombinase_N"/>
</dbReference>
<dbReference type="Pfam" id="PF00589">
    <property type="entry name" value="Phage_integrase"/>
    <property type="match status" value="1"/>
</dbReference>
<evidence type="ECO:0000256" key="2">
    <source>
        <dbReference type="ARBA" id="ARBA00022908"/>
    </source>
</evidence>
<dbReference type="RefSeq" id="WP_188255602.1">
    <property type="nucleotide sequence ID" value="NZ_JABVCF010000008.1"/>
</dbReference>
<feature type="compositionally biased region" description="Basic and acidic residues" evidence="5">
    <location>
        <begin position="332"/>
        <end position="351"/>
    </location>
</feature>
<dbReference type="PROSITE" id="PS51898">
    <property type="entry name" value="TYR_RECOMBINASE"/>
    <property type="match status" value="1"/>
</dbReference>
<keyword evidence="2" id="KW-0229">DNA integration</keyword>
<gene>
    <name evidence="7" type="ORF">KEU06_15600</name>
</gene>
<dbReference type="AlphaFoldDB" id="A0A942E2X5"/>
<dbReference type="Pfam" id="PF20172">
    <property type="entry name" value="DUF6538"/>
    <property type="match status" value="1"/>
</dbReference>
<dbReference type="GO" id="GO:0003677">
    <property type="term" value="F:DNA binding"/>
    <property type="evidence" value="ECO:0007669"/>
    <property type="project" value="UniProtKB-KW"/>
</dbReference>
<evidence type="ECO:0000256" key="5">
    <source>
        <dbReference type="SAM" id="MobiDB-lite"/>
    </source>
</evidence>
<dbReference type="Gene3D" id="1.10.443.10">
    <property type="entry name" value="Intergrase catalytic core"/>
    <property type="match status" value="1"/>
</dbReference>
<comment type="caution">
    <text evidence="7">The sequence shown here is derived from an EMBL/GenBank/DDBJ whole genome shotgun (WGS) entry which is preliminary data.</text>
</comment>
<dbReference type="PANTHER" id="PTHR30349:SF41">
    <property type="entry name" value="INTEGRASE_RECOMBINASE PROTEIN MJ0367-RELATED"/>
    <property type="match status" value="1"/>
</dbReference>
<evidence type="ECO:0000256" key="1">
    <source>
        <dbReference type="ARBA" id="ARBA00008857"/>
    </source>
</evidence>
<feature type="region of interest" description="Disordered" evidence="5">
    <location>
        <begin position="332"/>
        <end position="352"/>
    </location>
</feature>